<organism evidence="1 2">
    <name type="scientific">Araneus ventricosus</name>
    <name type="common">Orbweaver spider</name>
    <name type="synonym">Epeira ventricosa</name>
    <dbReference type="NCBI Taxonomy" id="182803"/>
    <lineage>
        <taxon>Eukaryota</taxon>
        <taxon>Metazoa</taxon>
        <taxon>Ecdysozoa</taxon>
        <taxon>Arthropoda</taxon>
        <taxon>Chelicerata</taxon>
        <taxon>Arachnida</taxon>
        <taxon>Araneae</taxon>
        <taxon>Araneomorphae</taxon>
        <taxon>Entelegynae</taxon>
        <taxon>Araneoidea</taxon>
        <taxon>Araneidae</taxon>
        <taxon>Araneus</taxon>
    </lineage>
</organism>
<keyword evidence="2" id="KW-1185">Reference proteome</keyword>
<reference evidence="1 2" key="1">
    <citation type="journal article" date="2019" name="Sci. Rep.">
        <title>Orb-weaving spider Araneus ventricosus genome elucidates the spidroin gene catalogue.</title>
        <authorList>
            <person name="Kono N."/>
            <person name="Nakamura H."/>
            <person name="Ohtoshi R."/>
            <person name="Moran D.A.P."/>
            <person name="Shinohara A."/>
            <person name="Yoshida Y."/>
            <person name="Fujiwara M."/>
            <person name="Mori M."/>
            <person name="Tomita M."/>
            <person name="Arakawa K."/>
        </authorList>
    </citation>
    <scope>NUCLEOTIDE SEQUENCE [LARGE SCALE GENOMIC DNA]</scope>
</reference>
<dbReference type="InterPro" id="IPR001888">
    <property type="entry name" value="Transposase_1"/>
</dbReference>
<dbReference type="GO" id="GO:0003676">
    <property type="term" value="F:nucleic acid binding"/>
    <property type="evidence" value="ECO:0007669"/>
    <property type="project" value="InterPro"/>
</dbReference>
<dbReference type="GO" id="GO:0008168">
    <property type="term" value="F:methyltransferase activity"/>
    <property type="evidence" value="ECO:0007669"/>
    <property type="project" value="UniProtKB-KW"/>
</dbReference>
<dbReference type="OrthoDB" id="7790694at2759"/>
<dbReference type="Proteomes" id="UP000499080">
    <property type="component" value="Unassembled WGS sequence"/>
</dbReference>
<keyword evidence="1" id="KW-0489">Methyltransferase</keyword>
<dbReference type="GO" id="GO:0032259">
    <property type="term" value="P:methylation"/>
    <property type="evidence" value="ECO:0007669"/>
    <property type="project" value="UniProtKB-KW"/>
</dbReference>
<proteinExistence type="predicted"/>
<dbReference type="PANTHER" id="PTHR46060">
    <property type="entry name" value="MARINER MOS1 TRANSPOSASE-LIKE PROTEIN"/>
    <property type="match status" value="1"/>
</dbReference>
<comment type="caution">
    <text evidence="1">The sequence shown here is derived from an EMBL/GenBank/DDBJ whole genome shotgun (WGS) entry which is preliminary data.</text>
</comment>
<evidence type="ECO:0000313" key="1">
    <source>
        <dbReference type="EMBL" id="GBN78770.1"/>
    </source>
</evidence>
<dbReference type="InterPro" id="IPR052709">
    <property type="entry name" value="Transposase-MT_Hybrid"/>
</dbReference>
<sequence length="295" mass="34517">MFKMQAAREGSQYQPMILFSAWIRRFAEIVGSKLSDLFPEILLSALYTIVSERLEYRKLCARWVPKMLSDHQKTQRMDSALTFLQRYHHDGDEVLDKIVTADETWVHYETEETKEQSKQWMHSHSPSRKPLKFKRTLSTKKCMVTVFWDRKGLFLVEFMLRGTTTTPASYSKTLQRLRRAIQNKRRGMLSSGIVLLHDNARPHTAVATTILLQRFGWEVFDHPSYSPDLAPSDFHLFAHMKHWLGGKNFVTDNELQTSVQKRLKTQAAAFYDEGIGKFVPRYDKCMNRNGDYVEK</sequence>
<name>A0A4Y2RUW8_ARAVE</name>
<dbReference type="EMBL" id="BGPR01018298">
    <property type="protein sequence ID" value="GBN78770.1"/>
    <property type="molecule type" value="Genomic_DNA"/>
</dbReference>
<dbReference type="PANTHER" id="PTHR46060:SF1">
    <property type="entry name" value="MARINER MOS1 TRANSPOSASE-LIKE PROTEIN"/>
    <property type="match status" value="1"/>
</dbReference>
<keyword evidence="1" id="KW-0808">Transferase</keyword>
<dbReference type="AlphaFoldDB" id="A0A4Y2RUW8"/>
<evidence type="ECO:0000313" key="2">
    <source>
        <dbReference type="Proteomes" id="UP000499080"/>
    </source>
</evidence>
<dbReference type="InterPro" id="IPR036397">
    <property type="entry name" value="RNaseH_sf"/>
</dbReference>
<dbReference type="Pfam" id="PF01359">
    <property type="entry name" value="Transposase_1"/>
    <property type="match status" value="1"/>
</dbReference>
<protein>
    <submittedName>
        <fullName evidence="1">Histone-lysine N-methyltransferase SETMAR</fullName>
    </submittedName>
</protein>
<accession>A0A4Y2RUW8</accession>
<dbReference type="Gene3D" id="3.30.420.10">
    <property type="entry name" value="Ribonuclease H-like superfamily/Ribonuclease H"/>
    <property type="match status" value="1"/>
</dbReference>
<gene>
    <name evidence="1" type="primary">SETMAR_246</name>
    <name evidence="1" type="ORF">AVEN_236320_1</name>
</gene>